<evidence type="ECO:0000259" key="9">
    <source>
        <dbReference type="SMART" id="SM00481"/>
    </source>
</evidence>
<dbReference type="InterPro" id="IPR040982">
    <property type="entry name" value="DNA_pol3_finger"/>
</dbReference>
<evidence type="ECO:0000256" key="8">
    <source>
        <dbReference type="ARBA" id="ARBA00049244"/>
    </source>
</evidence>
<gene>
    <name evidence="10" type="ORF">COV55_04945</name>
</gene>
<dbReference type="GO" id="GO:0003887">
    <property type="term" value="F:DNA-directed DNA polymerase activity"/>
    <property type="evidence" value="ECO:0007669"/>
    <property type="project" value="UniProtKB-KW"/>
</dbReference>
<dbReference type="NCBIfam" id="TIGR00594">
    <property type="entry name" value="polc"/>
    <property type="match status" value="1"/>
</dbReference>
<dbReference type="InterPro" id="IPR016195">
    <property type="entry name" value="Pol/histidinol_Pase-like"/>
</dbReference>
<dbReference type="CDD" id="cd04485">
    <property type="entry name" value="DnaE_OBF"/>
    <property type="match status" value="1"/>
</dbReference>
<dbReference type="PANTHER" id="PTHR32294:SF0">
    <property type="entry name" value="DNA POLYMERASE III SUBUNIT ALPHA"/>
    <property type="match status" value="1"/>
</dbReference>
<dbReference type="InterPro" id="IPR011708">
    <property type="entry name" value="DNA_pol3_alpha_NTPase_dom"/>
</dbReference>
<keyword evidence="4" id="KW-0808">Transferase</keyword>
<comment type="catalytic activity">
    <reaction evidence="8">
        <text>DNA(n) + a 2'-deoxyribonucleoside 5'-triphosphate = DNA(n+1) + diphosphate</text>
        <dbReference type="Rhea" id="RHEA:22508"/>
        <dbReference type="Rhea" id="RHEA-COMP:17339"/>
        <dbReference type="Rhea" id="RHEA-COMP:17340"/>
        <dbReference type="ChEBI" id="CHEBI:33019"/>
        <dbReference type="ChEBI" id="CHEBI:61560"/>
        <dbReference type="ChEBI" id="CHEBI:173112"/>
        <dbReference type="EC" id="2.7.7.7"/>
    </reaction>
</comment>
<evidence type="ECO:0000256" key="4">
    <source>
        <dbReference type="ARBA" id="ARBA00022679"/>
    </source>
</evidence>
<dbReference type="InterPro" id="IPR012340">
    <property type="entry name" value="NA-bd_OB-fold"/>
</dbReference>
<dbReference type="Pfam" id="PF07733">
    <property type="entry name" value="DNA_pol3_alpha"/>
    <property type="match status" value="1"/>
</dbReference>
<name>A0A2H0NAZ0_9BACT</name>
<dbReference type="InterPro" id="IPR041931">
    <property type="entry name" value="DNA_pol3_alpha_thumb_dom"/>
</dbReference>
<dbReference type="Gene3D" id="1.10.10.1600">
    <property type="entry name" value="Bacterial DNA polymerase III alpha subunit, thumb domain"/>
    <property type="match status" value="1"/>
</dbReference>
<organism evidence="10 11">
    <name type="scientific">Candidatus Komeilibacteria bacterium CG11_big_fil_rev_8_21_14_0_20_36_20</name>
    <dbReference type="NCBI Taxonomy" id="1974477"/>
    <lineage>
        <taxon>Bacteria</taxon>
        <taxon>Candidatus Komeiliibacteriota</taxon>
    </lineage>
</organism>
<evidence type="ECO:0000256" key="3">
    <source>
        <dbReference type="ARBA" id="ARBA00019114"/>
    </source>
</evidence>
<dbReference type="Gene3D" id="3.20.20.140">
    <property type="entry name" value="Metal-dependent hydrolases"/>
    <property type="match status" value="1"/>
</dbReference>
<dbReference type="GO" id="GO:0005737">
    <property type="term" value="C:cytoplasm"/>
    <property type="evidence" value="ECO:0007669"/>
    <property type="project" value="UniProtKB-SubCell"/>
</dbReference>
<evidence type="ECO:0000256" key="6">
    <source>
        <dbReference type="ARBA" id="ARBA00022705"/>
    </source>
</evidence>
<evidence type="ECO:0000313" key="11">
    <source>
        <dbReference type="Proteomes" id="UP000230564"/>
    </source>
</evidence>
<dbReference type="EC" id="2.7.7.7" evidence="2"/>
<dbReference type="Pfam" id="PF02811">
    <property type="entry name" value="PHP"/>
    <property type="match status" value="1"/>
</dbReference>
<evidence type="ECO:0000256" key="5">
    <source>
        <dbReference type="ARBA" id="ARBA00022695"/>
    </source>
</evidence>
<dbReference type="GO" id="GO:0003676">
    <property type="term" value="F:nucleic acid binding"/>
    <property type="evidence" value="ECO:0007669"/>
    <property type="project" value="InterPro"/>
</dbReference>
<keyword evidence="5" id="KW-0548">Nucleotidyltransferase</keyword>
<dbReference type="SUPFAM" id="SSF89550">
    <property type="entry name" value="PHP domain-like"/>
    <property type="match status" value="1"/>
</dbReference>
<evidence type="ECO:0000313" key="10">
    <source>
        <dbReference type="EMBL" id="PIR06047.1"/>
    </source>
</evidence>
<keyword evidence="6" id="KW-0235">DNA replication</keyword>
<feature type="domain" description="Polymerase/histidinol phosphatase N-terminal" evidence="9">
    <location>
        <begin position="3"/>
        <end position="70"/>
    </location>
</feature>
<dbReference type="Pfam" id="PF17657">
    <property type="entry name" value="DNA_pol3_finger"/>
    <property type="match status" value="1"/>
</dbReference>
<reference evidence="10 11" key="1">
    <citation type="submission" date="2017-09" db="EMBL/GenBank/DDBJ databases">
        <title>Depth-based differentiation of microbial function through sediment-hosted aquifers and enrichment of novel symbionts in the deep terrestrial subsurface.</title>
        <authorList>
            <person name="Probst A.J."/>
            <person name="Ladd B."/>
            <person name="Jarett J.K."/>
            <person name="Geller-Mcgrath D.E."/>
            <person name="Sieber C.M."/>
            <person name="Emerson J.B."/>
            <person name="Anantharaman K."/>
            <person name="Thomas B.C."/>
            <person name="Malmstrom R."/>
            <person name="Stieglmeier M."/>
            <person name="Klingl A."/>
            <person name="Woyke T."/>
            <person name="Ryan C.M."/>
            <person name="Banfield J.F."/>
        </authorList>
    </citation>
    <scope>NUCLEOTIDE SEQUENCE [LARGE SCALE GENOMIC DNA]</scope>
    <source>
        <strain evidence="10">CG11_big_fil_rev_8_21_14_0_20_36_20</strain>
    </source>
</reference>
<dbReference type="InterPro" id="IPR004805">
    <property type="entry name" value="DnaE2/DnaE/PolC"/>
</dbReference>
<dbReference type="InterPro" id="IPR004365">
    <property type="entry name" value="NA-bd_OB_tRNA"/>
</dbReference>
<sequence>MFVHLHCHSHYSLLDGLATIDQLIAAAKNQGATALALTDHGAMYGAVEFYQKCQKAEIKPIIGVEAYLTNGSLYDKNRKEKPYHLILLAANNQGYKNLLKLTTIAHLEGFYYKPRIDWDILKQYNEGLIVTTACLNGPLARHLQAGQDQTAEKNLEKLIEIFSADRVYLEMQPRNFPEQQKVNEKLKKLSQKFNLPLITTNDLHYINSTDDQAHDVLICIQTKQKQTNKDRLSYIGEDYSMYSPDKMKQLFADTPEALINTQKLADRCNVQIELGVIQLPQYDLPANITANEELSALSLKGMEKRFGYRTDSIPSEIKKRLDYELSIIKKTGYAEYFLIVQDFVNWAKDQKIVVGPGRGSAAGSLVSYLIGITNIDPLKYDLLFERFLNPDRISMPDVDMDFADDQRDEVIKYVENKYGKDHVAQIITFGTMAARAALRDVGRVLGYSYAYCDQIAKLIPMFTSLKDSLSSVEELKKIYTEDPEAQRLLDMAKQVEGLVRHTSTHACGVIITKEPLVNYVPLQYASSDDQIIISQYPYNIVEDLGLLKMDFLGLKNLTILEQAIKIIEATKGVKIDLNDLPLDDPKTFELFQRGETTGVFQLESGGMKRYLKQLKPTELEDIIAMVALYRPGPMEFIPDFINGKHGRKQITYMHPKLEPILKNTYGIAIYQEQIIKIARDLAGLTYGQADVLRKAVGKKIKKLLNEQEEIMVSGMISNGIDKKTAAKIWNFIIPFARYGFNRSHAASYAMIAYQTAYLKSNFPEAFMAALLTSNQTNIDRVTIEINECRKMGIEVLQPDINESFATFAVVEDKKRPQAKGKIRFGLNAIKNVGYHISKVVTRERKANGPYKSLEDFLNRIKDKDLNKKSLESMIKCGVFDSLITRGQALGNLNAILDFNKKIQNDHKSGQNNLFADLPLDSVVLSLKLDDYTDVSTEKKLSWEKTLLGLYLSNHPFKNYLNLLKKSVTTLNTLAQKEGQNVTVTGIITHIHKIITHQGKAMLFVTIEDSVGSVELIVFPKTLEETFGLWEEEKMVLVKGKVSDKDGQPKVLVENVNHLTEELINSLTAKNFSEKKLCLVLPASFNKKRMNELKMILETKSGLTPVYLEINNGHSRKIKTNLKVLPDQNLKNKIINLLGEKSWQLS</sequence>
<dbReference type="NCBIfam" id="NF004226">
    <property type="entry name" value="PRK05673.1"/>
    <property type="match status" value="1"/>
</dbReference>
<dbReference type="NCBIfam" id="NF005298">
    <property type="entry name" value="PRK06826.1"/>
    <property type="match status" value="1"/>
</dbReference>
<dbReference type="GO" id="GO:0008408">
    <property type="term" value="F:3'-5' exonuclease activity"/>
    <property type="evidence" value="ECO:0007669"/>
    <property type="project" value="InterPro"/>
</dbReference>
<evidence type="ECO:0000256" key="2">
    <source>
        <dbReference type="ARBA" id="ARBA00012417"/>
    </source>
</evidence>
<dbReference type="Proteomes" id="UP000230564">
    <property type="component" value="Unassembled WGS sequence"/>
</dbReference>
<dbReference type="Pfam" id="PF01336">
    <property type="entry name" value="tRNA_anti-codon"/>
    <property type="match status" value="1"/>
</dbReference>
<dbReference type="Gene3D" id="1.10.150.870">
    <property type="match status" value="1"/>
</dbReference>
<evidence type="ECO:0000256" key="1">
    <source>
        <dbReference type="ARBA" id="ARBA00004496"/>
    </source>
</evidence>
<dbReference type="InterPro" id="IPR003141">
    <property type="entry name" value="Pol/His_phosphatase_N"/>
</dbReference>
<dbReference type="InterPro" id="IPR004013">
    <property type="entry name" value="PHP_dom"/>
</dbReference>
<dbReference type="AlphaFoldDB" id="A0A2H0NAZ0"/>
<dbReference type="Pfam" id="PF14579">
    <property type="entry name" value="HHH_6"/>
    <property type="match status" value="1"/>
</dbReference>
<comment type="subcellular location">
    <subcellularLocation>
        <location evidence="1">Cytoplasm</location>
    </subcellularLocation>
</comment>
<dbReference type="GO" id="GO:0006260">
    <property type="term" value="P:DNA replication"/>
    <property type="evidence" value="ECO:0007669"/>
    <property type="project" value="UniProtKB-KW"/>
</dbReference>
<dbReference type="Gene3D" id="2.40.50.140">
    <property type="entry name" value="Nucleic acid-binding proteins"/>
    <property type="match status" value="1"/>
</dbReference>
<dbReference type="SMART" id="SM00481">
    <property type="entry name" value="POLIIIAc"/>
    <property type="match status" value="1"/>
</dbReference>
<proteinExistence type="predicted"/>
<dbReference type="InterPro" id="IPR029460">
    <property type="entry name" value="DNAPol_HHH"/>
</dbReference>
<dbReference type="PANTHER" id="PTHR32294">
    <property type="entry name" value="DNA POLYMERASE III SUBUNIT ALPHA"/>
    <property type="match status" value="1"/>
</dbReference>
<evidence type="ECO:0000256" key="7">
    <source>
        <dbReference type="ARBA" id="ARBA00022932"/>
    </source>
</evidence>
<dbReference type="EMBL" id="PCWQ01000023">
    <property type="protein sequence ID" value="PIR06047.1"/>
    <property type="molecule type" value="Genomic_DNA"/>
</dbReference>
<comment type="caution">
    <text evidence="10">The sequence shown here is derived from an EMBL/GenBank/DDBJ whole genome shotgun (WGS) entry which is preliminary data.</text>
</comment>
<dbReference type="CDD" id="cd12113">
    <property type="entry name" value="PHP_PolIIIA_DnaE3"/>
    <property type="match status" value="1"/>
</dbReference>
<protein>
    <recommendedName>
        <fullName evidence="3">DNA polymerase III subunit alpha</fullName>
        <ecNumber evidence="2">2.7.7.7</ecNumber>
    </recommendedName>
</protein>
<keyword evidence="7" id="KW-0239">DNA-directed DNA polymerase</keyword>
<accession>A0A2H0NAZ0</accession>